<name>J9CKV4_9ZZZZ</name>
<reference evidence="1" key="1">
    <citation type="journal article" date="2012" name="PLoS ONE">
        <title>Gene sets for utilization of primary and secondary nutrition supplies in the distal gut of endangered iberian lynx.</title>
        <authorList>
            <person name="Alcaide M."/>
            <person name="Messina E."/>
            <person name="Richter M."/>
            <person name="Bargiela R."/>
            <person name="Peplies J."/>
            <person name="Huws S.A."/>
            <person name="Newbold C.J."/>
            <person name="Golyshin P.N."/>
            <person name="Simon M.A."/>
            <person name="Lopez G."/>
            <person name="Yakimov M.M."/>
            <person name="Ferrer M."/>
        </authorList>
    </citation>
    <scope>NUCLEOTIDE SEQUENCE</scope>
</reference>
<gene>
    <name evidence="1" type="ORF">EVA_11198</name>
</gene>
<protein>
    <submittedName>
        <fullName evidence="1">Uncharacterized protein</fullName>
    </submittedName>
</protein>
<dbReference type="AlphaFoldDB" id="J9CKV4"/>
<accession>J9CKV4</accession>
<proteinExistence type="predicted"/>
<dbReference type="EMBL" id="AMCI01003266">
    <property type="protein sequence ID" value="EJX00696.1"/>
    <property type="molecule type" value="Genomic_DNA"/>
</dbReference>
<comment type="caution">
    <text evidence="1">The sequence shown here is derived from an EMBL/GenBank/DDBJ whole genome shotgun (WGS) entry which is preliminary data.</text>
</comment>
<organism evidence="1">
    <name type="scientific">gut metagenome</name>
    <dbReference type="NCBI Taxonomy" id="749906"/>
    <lineage>
        <taxon>unclassified sequences</taxon>
        <taxon>metagenomes</taxon>
        <taxon>organismal metagenomes</taxon>
    </lineage>
</organism>
<evidence type="ECO:0000313" key="1">
    <source>
        <dbReference type="EMBL" id="EJX00696.1"/>
    </source>
</evidence>
<sequence>MRVRPSPAIMKANSPIWASEKPDCMAIFNGWPDSNTPKLAKHICPIITANVIIAIGILYSQSS</sequence>